<dbReference type="EMBL" id="KV425996">
    <property type="protein sequence ID" value="KZV93057.1"/>
    <property type="molecule type" value="Genomic_DNA"/>
</dbReference>
<dbReference type="InParanoid" id="A0A165I8P1"/>
<evidence type="ECO:0000313" key="2">
    <source>
        <dbReference type="Proteomes" id="UP000077266"/>
    </source>
</evidence>
<reference evidence="1 2" key="1">
    <citation type="journal article" date="2016" name="Mol. Biol. Evol.">
        <title>Comparative Genomics of Early-Diverging Mushroom-Forming Fungi Provides Insights into the Origins of Lignocellulose Decay Capabilities.</title>
        <authorList>
            <person name="Nagy L.G."/>
            <person name="Riley R."/>
            <person name="Tritt A."/>
            <person name="Adam C."/>
            <person name="Daum C."/>
            <person name="Floudas D."/>
            <person name="Sun H."/>
            <person name="Yadav J.S."/>
            <person name="Pangilinan J."/>
            <person name="Larsson K.H."/>
            <person name="Matsuura K."/>
            <person name="Barry K."/>
            <person name="Labutti K."/>
            <person name="Kuo R."/>
            <person name="Ohm R.A."/>
            <person name="Bhattacharya S.S."/>
            <person name="Shirouzu T."/>
            <person name="Yoshinaga Y."/>
            <person name="Martin F.M."/>
            <person name="Grigoriev I.V."/>
            <person name="Hibbett D.S."/>
        </authorList>
    </citation>
    <scope>NUCLEOTIDE SEQUENCE [LARGE SCALE GENOMIC DNA]</scope>
    <source>
        <strain evidence="1 2">HHB12029</strain>
    </source>
</reference>
<dbReference type="AlphaFoldDB" id="A0A165I8P1"/>
<proteinExistence type="predicted"/>
<evidence type="ECO:0000313" key="1">
    <source>
        <dbReference type="EMBL" id="KZV93057.1"/>
    </source>
</evidence>
<protein>
    <submittedName>
        <fullName evidence="1">Uncharacterized protein</fullName>
    </submittedName>
</protein>
<accession>A0A165I8P1</accession>
<dbReference type="Proteomes" id="UP000077266">
    <property type="component" value="Unassembled WGS sequence"/>
</dbReference>
<gene>
    <name evidence="1" type="ORF">EXIGLDRAFT_835964</name>
</gene>
<keyword evidence="2" id="KW-1185">Reference proteome</keyword>
<sequence>MLMGLRRNCSNVAAAAAHNQLLRMHPAYSWLSQCDLVDGILCAKDAHNKFATRCPCRPYLPSIQIPFGSLTIIHTFEPHPQILRGCFVEKRNLKKSKGFLASGVNAFLASHSFDRIFGEDWRRSPYSECSRGRRSTPLVPAPLGPEHSRWSSSRVCRWNCSTPCSGKSTTS</sequence>
<name>A0A165I8P1_EXIGL</name>
<organism evidence="1 2">
    <name type="scientific">Exidia glandulosa HHB12029</name>
    <dbReference type="NCBI Taxonomy" id="1314781"/>
    <lineage>
        <taxon>Eukaryota</taxon>
        <taxon>Fungi</taxon>
        <taxon>Dikarya</taxon>
        <taxon>Basidiomycota</taxon>
        <taxon>Agaricomycotina</taxon>
        <taxon>Agaricomycetes</taxon>
        <taxon>Auriculariales</taxon>
        <taxon>Exidiaceae</taxon>
        <taxon>Exidia</taxon>
    </lineage>
</organism>
<feature type="non-terminal residue" evidence="1">
    <location>
        <position position="171"/>
    </location>
</feature>